<reference evidence="1" key="1">
    <citation type="submission" date="2014-05" db="EMBL/GenBank/DDBJ databases">
        <authorList>
            <person name="Chronopoulou M."/>
        </authorList>
    </citation>
    <scope>NUCLEOTIDE SEQUENCE</scope>
    <source>
        <tissue evidence="1">Whole organism</tissue>
    </source>
</reference>
<proteinExistence type="predicted"/>
<dbReference type="EMBL" id="HACA01029702">
    <property type="protein sequence ID" value="CDW47063.1"/>
    <property type="molecule type" value="Transcribed_RNA"/>
</dbReference>
<name>A0A0K2V942_LEPSM</name>
<dbReference type="AlphaFoldDB" id="A0A0K2V942"/>
<accession>A0A0K2V942</accession>
<organism evidence="1">
    <name type="scientific">Lepeophtheirus salmonis</name>
    <name type="common">Salmon louse</name>
    <name type="synonym">Caligus salmonis</name>
    <dbReference type="NCBI Taxonomy" id="72036"/>
    <lineage>
        <taxon>Eukaryota</taxon>
        <taxon>Metazoa</taxon>
        <taxon>Ecdysozoa</taxon>
        <taxon>Arthropoda</taxon>
        <taxon>Crustacea</taxon>
        <taxon>Multicrustacea</taxon>
        <taxon>Hexanauplia</taxon>
        <taxon>Copepoda</taxon>
        <taxon>Siphonostomatoida</taxon>
        <taxon>Caligidae</taxon>
        <taxon>Lepeophtheirus</taxon>
    </lineage>
</organism>
<protein>
    <submittedName>
        <fullName evidence="1">Uncharacterized protein</fullName>
    </submittedName>
</protein>
<sequence length="20" mass="2351">MQLICTSATSFQIKLLYNIY</sequence>
<evidence type="ECO:0000313" key="1">
    <source>
        <dbReference type="EMBL" id="CDW47063.1"/>
    </source>
</evidence>